<dbReference type="FunFam" id="2.40.30.10:FF:000029">
    <property type="entry name" value="116 kDa U5 small nuclear ribonucleoprotein component"/>
    <property type="match status" value="1"/>
</dbReference>
<dbReference type="GO" id="GO:0071007">
    <property type="term" value="C:U2-type catalytic step 2 spliceosome"/>
    <property type="evidence" value="ECO:0007669"/>
    <property type="project" value="TreeGrafter"/>
</dbReference>
<dbReference type="GO" id="GO:0030623">
    <property type="term" value="F:U5 snRNA binding"/>
    <property type="evidence" value="ECO:0007669"/>
    <property type="project" value="TreeGrafter"/>
</dbReference>
<dbReference type="Gene3D" id="3.30.70.240">
    <property type="match status" value="1"/>
</dbReference>
<dbReference type="FunFam" id="3.90.1430.10:FF:000003">
    <property type="entry name" value="Elongation factor 2"/>
    <property type="match status" value="1"/>
</dbReference>
<evidence type="ECO:0000256" key="1">
    <source>
        <dbReference type="ARBA" id="ARBA00001958"/>
    </source>
</evidence>
<dbReference type="Proteomes" id="UP000799421">
    <property type="component" value="Unassembled WGS sequence"/>
</dbReference>
<dbReference type="SUPFAM" id="SSF53901">
    <property type="entry name" value="Thiolase-like"/>
    <property type="match status" value="2"/>
</dbReference>
<evidence type="ECO:0000256" key="9">
    <source>
        <dbReference type="ARBA" id="ARBA00022958"/>
    </source>
</evidence>
<dbReference type="InterPro" id="IPR031950">
    <property type="entry name" value="EFTUD2_N"/>
</dbReference>
<dbReference type="Gene3D" id="3.40.50.300">
    <property type="entry name" value="P-loop containing nucleotide triphosphate hydrolases"/>
    <property type="match status" value="1"/>
</dbReference>
<evidence type="ECO:0000313" key="17">
    <source>
        <dbReference type="Proteomes" id="UP000799421"/>
    </source>
</evidence>
<comment type="similarity">
    <text evidence="3">Belongs to the thiolase-like superfamily. Thiolase family.</text>
</comment>
<dbReference type="InterPro" id="IPR005517">
    <property type="entry name" value="Transl_elong_EFG/EF2_IV"/>
</dbReference>
<evidence type="ECO:0000256" key="13">
    <source>
        <dbReference type="ARBA" id="ARBA00023315"/>
    </source>
</evidence>
<keyword evidence="10" id="KW-0342">GTP-binding</keyword>
<evidence type="ECO:0000256" key="7">
    <source>
        <dbReference type="ARBA" id="ARBA00022679"/>
    </source>
</evidence>
<dbReference type="EMBL" id="MU006066">
    <property type="protein sequence ID" value="KAF2857111.1"/>
    <property type="molecule type" value="Genomic_DNA"/>
</dbReference>
<dbReference type="PRINTS" id="PR00315">
    <property type="entry name" value="ELONGATNFCT"/>
</dbReference>
<keyword evidence="8" id="KW-0547">Nucleotide-binding</keyword>
<dbReference type="InterPro" id="IPR027417">
    <property type="entry name" value="P-loop_NTPase"/>
</dbReference>
<dbReference type="InterPro" id="IPR035647">
    <property type="entry name" value="EFG_III/V"/>
</dbReference>
<dbReference type="InterPro" id="IPR020613">
    <property type="entry name" value="Thiolase_CS"/>
</dbReference>
<dbReference type="InterPro" id="IPR016039">
    <property type="entry name" value="Thiolase-like"/>
</dbReference>
<dbReference type="Gene3D" id="3.30.70.870">
    <property type="entry name" value="Elongation Factor G (Translational Gtpase), domain 3"/>
    <property type="match status" value="1"/>
</dbReference>
<evidence type="ECO:0000256" key="3">
    <source>
        <dbReference type="ARBA" id="ARBA00010982"/>
    </source>
</evidence>
<dbReference type="Gene3D" id="3.40.47.10">
    <property type="match status" value="1"/>
</dbReference>
<comment type="cofactor">
    <cofactor evidence="1">
        <name>K(+)</name>
        <dbReference type="ChEBI" id="CHEBI:29103"/>
    </cofactor>
</comment>
<dbReference type="PANTHER" id="PTHR42908">
    <property type="entry name" value="TRANSLATION ELONGATION FACTOR-RELATED"/>
    <property type="match status" value="1"/>
</dbReference>
<dbReference type="FunFam" id="3.40.50.300:FF:001452">
    <property type="entry name" value="U5 small nuclear ribonucleoprotein component"/>
    <property type="match status" value="1"/>
</dbReference>
<dbReference type="SUPFAM" id="SSF54980">
    <property type="entry name" value="EF-G C-terminal domain-like"/>
    <property type="match status" value="2"/>
</dbReference>
<dbReference type="Gene3D" id="3.30.230.10">
    <property type="match status" value="1"/>
</dbReference>
<dbReference type="GO" id="GO:0003985">
    <property type="term" value="F:acetyl-CoA C-acetyltransferase activity"/>
    <property type="evidence" value="ECO:0007669"/>
    <property type="project" value="UniProtKB-EC"/>
</dbReference>
<dbReference type="CDD" id="cd00751">
    <property type="entry name" value="thiolase"/>
    <property type="match status" value="1"/>
</dbReference>
<keyword evidence="12" id="KW-0539">Nucleus</keyword>
<dbReference type="SMART" id="SM00838">
    <property type="entry name" value="EFG_C"/>
    <property type="match status" value="1"/>
</dbReference>
<dbReference type="PANTHER" id="PTHR42908:SF6">
    <property type="entry name" value="116 KDA U5 SMALL NUCLEAR RIBONUCLEOPROTEIN COMPONENT"/>
    <property type="match status" value="1"/>
</dbReference>
<dbReference type="Pfam" id="PF00009">
    <property type="entry name" value="GTP_EFTU"/>
    <property type="match status" value="1"/>
</dbReference>
<dbReference type="InterPro" id="IPR020568">
    <property type="entry name" value="Ribosomal_Su5_D2-typ_SF"/>
</dbReference>
<evidence type="ECO:0000256" key="14">
    <source>
        <dbReference type="SAM" id="MobiDB-lite"/>
    </source>
</evidence>
<dbReference type="Gene3D" id="2.40.30.10">
    <property type="entry name" value="Translation factors"/>
    <property type="match status" value="1"/>
</dbReference>
<feature type="region of interest" description="Disordered" evidence="14">
    <location>
        <begin position="1"/>
        <end position="21"/>
    </location>
</feature>
<evidence type="ECO:0000313" key="16">
    <source>
        <dbReference type="EMBL" id="KAF2857111.1"/>
    </source>
</evidence>
<keyword evidence="6" id="KW-0507">mRNA processing</keyword>
<dbReference type="CDD" id="cd01683">
    <property type="entry name" value="EF2_IV_snRNP"/>
    <property type="match status" value="1"/>
</dbReference>
<dbReference type="InterPro" id="IPR002155">
    <property type="entry name" value="Thiolase"/>
</dbReference>
<keyword evidence="11" id="KW-0508">mRNA splicing</keyword>
<dbReference type="GO" id="GO:0046540">
    <property type="term" value="C:U4/U6 x U5 tri-snRNP complex"/>
    <property type="evidence" value="ECO:0007669"/>
    <property type="project" value="TreeGrafter"/>
</dbReference>
<dbReference type="OrthoDB" id="364892at2759"/>
<dbReference type="CDD" id="cd04090">
    <property type="entry name" value="EF2_II_snRNP"/>
    <property type="match status" value="1"/>
</dbReference>
<dbReference type="InterPro" id="IPR020617">
    <property type="entry name" value="Thiolase_C"/>
</dbReference>
<dbReference type="GO" id="GO:0003924">
    <property type="term" value="F:GTPase activity"/>
    <property type="evidence" value="ECO:0007669"/>
    <property type="project" value="InterPro"/>
</dbReference>
<dbReference type="InterPro" id="IPR044121">
    <property type="entry name" value="Snu114_GTP-bd"/>
</dbReference>
<dbReference type="Pfam" id="PF16004">
    <property type="entry name" value="EFTUD2"/>
    <property type="match status" value="1"/>
</dbReference>
<evidence type="ECO:0000256" key="12">
    <source>
        <dbReference type="ARBA" id="ARBA00023242"/>
    </source>
</evidence>
<dbReference type="InterPro" id="IPR020615">
    <property type="entry name" value="Thiolase_acyl_enz_int_AS"/>
</dbReference>
<dbReference type="Pfam" id="PF00108">
    <property type="entry name" value="Thiolase_N"/>
    <property type="match status" value="1"/>
</dbReference>
<dbReference type="InterPro" id="IPR014721">
    <property type="entry name" value="Ribsml_uS5_D2-typ_fold_subgr"/>
</dbReference>
<dbReference type="SUPFAM" id="SSF50447">
    <property type="entry name" value="Translation proteins"/>
    <property type="match status" value="1"/>
</dbReference>
<dbReference type="FunFam" id="3.40.47.10:FF:000007">
    <property type="entry name" value="acetyl-CoA acetyltransferase, mitochondrial"/>
    <property type="match status" value="1"/>
</dbReference>
<dbReference type="PROSITE" id="PS51722">
    <property type="entry name" value="G_TR_2"/>
    <property type="match status" value="1"/>
</dbReference>
<evidence type="ECO:0000256" key="6">
    <source>
        <dbReference type="ARBA" id="ARBA00022664"/>
    </source>
</evidence>
<proteinExistence type="inferred from homology"/>
<evidence type="ECO:0000256" key="11">
    <source>
        <dbReference type="ARBA" id="ARBA00023187"/>
    </source>
</evidence>
<sequence length="1305" mass="140968">MSDQYDEFGNYIGDDASNTSDPIEVDAATSTAIILHEDKQYYPSVSEIYGPDVETLVQDEDTQPLTQPIIAPIEAKRFTVEEEKLPPTTFGRGFLNDLMGYPEQVRNVAICGHLHHGKTTLVDVLVEQTHDLTEWLDKRKGKEKGEPLRYTDTRLLEGQRGLSIKASPMGLVLPDGKGKSFVVNLIDTPGHVNFADEVAASMRLVDGVVLVVDVVEGVRPMTELVIKRAVLTGQPMVLVVNKIDRLILELRLPPTEAYFKLKHVMEEVNSCIEEALPGQGEKFRLSPERGNVAFACGSMGWCMTLRSFANMYAESYPTLDSNEFSRRLWGDVFFNPGKRTFTRKGVEPSSKRSFVYFALDPIYKLYSHTLSDSPEDCRKMLSELGISLKLSQIRVGGKVLLKQVCGLFFGPATGLVDMLVQHIPSPAGGAKRMLEQFYTGPSNEAMQSCNSKGPLVIHVTKLFPTSDAESFNAFGRVMSGTARPGQIVQVLGENYSSEDEEDMATATISDVWICESRYNVPTSGIPAGNLVLLGGIDNTILQTATVISPPPEGEERYIFKPIRHFFDSVVKVAVEPENPSELPKMLSGLRKINKSYPLVSTQVEESGEHIILGTGELYMDCVLHDLRELYAQTQIKVSDPLVRFCETCIDQSALKCFAKSPNKHNTLTFVAEPLDSGIAEDIEQGKVKITDPVKVVAKYFQDNYQWDLLASRNIWAFSETSPNILQNDTLPSATDTKLLNTVKGSIKAGFTWATREGPLCEEPLRNARFKLTDIVLHADNAILRGGGQIIPTARRAIWSSFLTATPRLMEPLYKISVLGAESCVAALHNVLTKRRGHVLTTWPVPGTPLTSVTGLIPVIDSFGFETDVRIATKGEASVSLVFDHWGIVPGNPLDPNTTRPLEVARGVQTAADFVMWFLERDEGSARTPLGSFQGSLGSVSAVSLGSTAIRSAVERSGVSPSSVEEIFFGNVLQANNGQNPARQCGLGAGLPDSVVATTVNKVCASSLKAIMLGAQTILTGAAEVVVAGGAESMSSVPYYLDSMRKGAKLGDGKVMDGILKDGLTDAYDGQHMGVAAEQCADAYGFGREAQDAYCVRSYKKAKEAVEKGYFEAEIVPVEVKGRVATTVGKDEEPGKFDEAKTKTLKAVFKKDGTVTAANASPLSDGAAAVVLASEAYVKKHGLKPQAKILGWADAARKPSEFTTAPALAIPKALKHANVDAKNVDAYEINEAFSVVALANIKLLNLDESKVNLHGGAVALGHPLGASGARIVTTLLGVLERAGGKIGCAGICNGGGGASAIVVEKL</sequence>
<dbReference type="GO" id="GO:0000398">
    <property type="term" value="P:mRNA splicing, via spliceosome"/>
    <property type="evidence" value="ECO:0007669"/>
    <property type="project" value="TreeGrafter"/>
</dbReference>
<dbReference type="Gene3D" id="3.90.1430.10">
    <property type="entry name" value="Yeast translation eEF2 (G' domain)"/>
    <property type="match status" value="1"/>
</dbReference>
<dbReference type="NCBIfam" id="TIGR01930">
    <property type="entry name" value="AcCoA-C-Actrans"/>
    <property type="match status" value="1"/>
</dbReference>
<dbReference type="Pfam" id="PF00679">
    <property type="entry name" value="EFG_C"/>
    <property type="match status" value="1"/>
</dbReference>
<keyword evidence="7" id="KW-0808">Transferase</keyword>
<evidence type="ECO:0000256" key="8">
    <source>
        <dbReference type="ARBA" id="ARBA00022741"/>
    </source>
</evidence>
<feature type="domain" description="Tr-type G" evidence="15">
    <location>
        <begin position="103"/>
        <end position="375"/>
    </location>
</feature>
<evidence type="ECO:0000256" key="5">
    <source>
        <dbReference type="ARBA" id="ARBA00012705"/>
    </source>
</evidence>
<dbReference type="GO" id="GO:0005525">
    <property type="term" value="F:GTP binding"/>
    <property type="evidence" value="ECO:0007669"/>
    <property type="project" value="UniProtKB-KW"/>
</dbReference>
<keyword evidence="13" id="KW-0012">Acyltransferase</keyword>
<dbReference type="CDD" id="cd16264">
    <property type="entry name" value="snRNP_III"/>
    <property type="match status" value="1"/>
</dbReference>
<dbReference type="NCBIfam" id="TIGR00231">
    <property type="entry name" value="small_GTP"/>
    <property type="match status" value="1"/>
</dbReference>
<dbReference type="InterPro" id="IPR020616">
    <property type="entry name" value="Thiolase_N"/>
</dbReference>
<dbReference type="FunFam" id="3.30.70.870:FF:000002">
    <property type="entry name" value="Translation elongation factor 2"/>
    <property type="match status" value="1"/>
</dbReference>
<dbReference type="GO" id="GO:0005829">
    <property type="term" value="C:cytosol"/>
    <property type="evidence" value="ECO:0007669"/>
    <property type="project" value="TreeGrafter"/>
</dbReference>
<evidence type="ECO:0000256" key="10">
    <source>
        <dbReference type="ARBA" id="ARBA00023134"/>
    </source>
</evidence>
<evidence type="ECO:0000256" key="4">
    <source>
        <dbReference type="ARBA" id="ARBA00011881"/>
    </source>
</evidence>
<dbReference type="InterPro" id="IPR005225">
    <property type="entry name" value="Small_GTP-bd"/>
</dbReference>
<gene>
    <name evidence="16" type="ORF">K470DRAFT_297302</name>
</gene>
<name>A0A6A7BNY7_9PEZI</name>
<dbReference type="PROSITE" id="PS00098">
    <property type="entry name" value="THIOLASE_1"/>
    <property type="match status" value="1"/>
</dbReference>
<keyword evidence="9" id="KW-0630">Potassium</keyword>
<dbReference type="InterPro" id="IPR000795">
    <property type="entry name" value="T_Tr_GTP-bd_dom"/>
</dbReference>
<protein>
    <recommendedName>
        <fullName evidence="5">acetyl-CoA C-acetyltransferase</fullName>
        <ecNumber evidence="5">2.3.1.9</ecNumber>
    </recommendedName>
</protein>
<dbReference type="PROSITE" id="PS00737">
    <property type="entry name" value="THIOLASE_2"/>
    <property type="match status" value="1"/>
</dbReference>
<evidence type="ECO:0000259" key="15">
    <source>
        <dbReference type="PROSITE" id="PS51722"/>
    </source>
</evidence>
<reference evidence="16" key="1">
    <citation type="journal article" date="2020" name="Stud. Mycol.">
        <title>101 Dothideomycetes genomes: a test case for predicting lifestyles and emergence of pathogens.</title>
        <authorList>
            <person name="Haridas S."/>
            <person name="Albert R."/>
            <person name="Binder M."/>
            <person name="Bloem J."/>
            <person name="Labutti K."/>
            <person name="Salamov A."/>
            <person name="Andreopoulos B."/>
            <person name="Baker S."/>
            <person name="Barry K."/>
            <person name="Bills G."/>
            <person name="Bluhm B."/>
            <person name="Cannon C."/>
            <person name="Castanera R."/>
            <person name="Culley D."/>
            <person name="Daum C."/>
            <person name="Ezra D."/>
            <person name="Gonzalez J."/>
            <person name="Henrissat B."/>
            <person name="Kuo A."/>
            <person name="Liang C."/>
            <person name="Lipzen A."/>
            <person name="Lutzoni F."/>
            <person name="Magnuson J."/>
            <person name="Mondo S."/>
            <person name="Nolan M."/>
            <person name="Ohm R."/>
            <person name="Pangilinan J."/>
            <person name="Park H.-J."/>
            <person name="Ramirez L."/>
            <person name="Alfaro M."/>
            <person name="Sun H."/>
            <person name="Tritt A."/>
            <person name="Yoshinaga Y."/>
            <person name="Zwiers L.-H."/>
            <person name="Turgeon B."/>
            <person name="Goodwin S."/>
            <person name="Spatafora J."/>
            <person name="Crous P."/>
            <person name="Grigoriev I."/>
        </authorList>
    </citation>
    <scope>NUCLEOTIDE SEQUENCE</scope>
    <source>
        <strain evidence="16">CBS 480.64</strain>
    </source>
</reference>
<organism evidence="16 17">
    <name type="scientific">Piedraia hortae CBS 480.64</name>
    <dbReference type="NCBI Taxonomy" id="1314780"/>
    <lineage>
        <taxon>Eukaryota</taxon>
        <taxon>Fungi</taxon>
        <taxon>Dikarya</taxon>
        <taxon>Ascomycota</taxon>
        <taxon>Pezizomycotina</taxon>
        <taxon>Dothideomycetes</taxon>
        <taxon>Dothideomycetidae</taxon>
        <taxon>Capnodiales</taxon>
        <taxon>Piedraiaceae</taxon>
        <taxon>Piedraia</taxon>
    </lineage>
</organism>
<dbReference type="SUPFAM" id="SSF52540">
    <property type="entry name" value="P-loop containing nucleoside triphosphate hydrolases"/>
    <property type="match status" value="1"/>
</dbReference>
<dbReference type="FunFam" id="3.30.230.10:FF:000009">
    <property type="entry name" value="116 kDa U5 small nuclear ribonucleoprotein component"/>
    <property type="match status" value="1"/>
</dbReference>
<dbReference type="CDD" id="cd04167">
    <property type="entry name" value="Snu114p"/>
    <property type="match status" value="1"/>
</dbReference>
<dbReference type="InterPro" id="IPR000640">
    <property type="entry name" value="EFG_V-like"/>
</dbReference>
<evidence type="ECO:0000256" key="2">
    <source>
        <dbReference type="ARBA" id="ARBA00004123"/>
    </source>
</evidence>
<comment type="subcellular location">
    <subcellularLocation>
        <location evidence="2">Nucleus</location>
    </subcellularLocation>
</comment>
<comment type="subunit">
    <text evidence="4">Homotetramer.</text>
</comment>
<dbReference type="SMART" id="SM00889">
    <property type="entry name" value="EFG_IV"/>
    <property type="match status" value="1"/>
</dbReference>
<keyword evidence="17" id="KW-1185">Reference proteome</keyword>
<accession>A0A6A7BNY7</accession>
<dbReference type="SUPFAM" id="SSF54211">
    <property type="entry name" value="Ribosomal protein S5 domain 2-like"/>
    <property type="match status" value="1"/>
</dbReference>
<dbReference type="InterPro" id="IPR009000">
    <property type="entry name" value="Transl_B-barrel_sf"/>
</dbReference>
<dbReference type="Pfam" id="PF02803">
    <property type="entry name" value="Thiolase_C"/>
    <property type="match status" value="1"/>
</dbReference>
<dbReference type="EC" id="2.3.1.9" evidence="5"/>
<dbReference type="Pfam" id="PF03764">
    <property type="entry name" value="EFG_IV"/>
    <property type="match status" value="1"/>
</dbReference>